<accession>A0A9P1MCI8</accession>
<sequence length="177" mass="19878">MVKKMHSKNWKAPTKTPDGAMLEWSVAEPFDSDAFITIMNVIHGRNSRVPGTVDLEALAKMAVVTDYLMCHEAMELVSRTWIESIGSDLPTLLNRDLVLWLLVTSVFKNPVRYRQLTRTAILESEAEVPTLGLPISSKIIGDIEEKRQWWLNDAFTAMYNAADLLRSGSAFATKHAT</sequence>
<evidence type="ECO:0000313" key="1">
    <source>
        <dbReference type="EMBL" id="CAI4218409.1"/>
    </source>
</evidence>
<evidence type="ECO:0000313" key="2">
    <source>
        <dbReference type="Proteomes" id="UP000838763"/>
    </source>
</evidence>
<gene>
    <name evidence="1" type="ORF">PPNO1_LOCUS7997</name>
</gene>
<dbReference type="AlphaFoldDB" id="A0A9P1MCI8"/>
<comment type="caution">
    <text evidence="1">The sequence shown here is derived from an EMBL/GenBank/DDBJ whole genome shotgun (WGS) entry which is preliminary data.</text>
</comment>
<dbReference type="Proteomes" id="UP000838763">
    <property type="component" value="Unassembled WGS sequence"/>
</dbReference>
<name>A0A9P1MCI8_9PEZI</name>
<protein>
    <recommendedName>
        <fullName evidence="3">BTB domain-containing protein</fullName>
    </recommendedName>
</protein>
<organism evidence="1 2">
    <name type="scientific">Parascedosporium putredinis</name>
    <dbReference type="NCBI Taxonomy" id="1442378"/>
    <lineage>
        <taxon>Eukaryota</taxon>
        <taxon>Fungi</taxon>
        <taxon>Dikarya</taxon>
        <taxon>Ascomycota</taxon>
        <taxon>Pezizomycotina</taxon>
        <taxon>Sordariomycetes</taxon>
        <taxon>Hypocreomycetidae</taxon>
        <taxon>Microascales</taxon>
        <taxon>Microascaceae</taxon>
        <taxon>Parascedosporium</taxon>
    </lineage>
</organism>
<keyword evidence="2" id="KW-1185">Reference proteome</keyword>
<evidence type="ECO:0008006" key="3">
    <source>
        <dbReference type="Google" id="ProtNLM"/>
    </source>
</evidence>
<proteinExistence type="predicted"/>
<dbReference type="EMBL" id="CALLCH030000018">
    <property type="protein sequence ID" value="CAI4218409.1"/>
    <property type="molecule type" value="Genomic_DNA"/>
</dbReference>
<dbReference type="OrthoDB" id="5326346at2759"/>
<reference evidence="1" key="1">
    <citation type="submission" date="2022-11" db="EMBL/GenBank/DDBJ databases">
        <authorList>
            <person name="Scott C."/>
            <person name="Bruce N."/>
        </authorList>
    </citation>
    <scope>NUCLEOTIDE SEQUENCE</scope>
</reference>